<evidence type="ECO:0000256" key="6">
    <source>
        <dbReference type="SAM" id="Coils"/>
    </source>
</evidence>
<dbReference type="InterPro" id="IPR020846">
    <property type="entry name" value="MFS_dom"/>
</dbReference>
<feature type="transmembrane region" description="Helical" evidence="7">
    <location>
        <begin position="448"/>
        <end position="471"/>
    </location>
</feature>
<evidence type="ECO:0000259" key="8">
    <source>
        <dbReference type="PROSITE" id="PS50850"/>
    </source>
</evidence>
<feature type="transmembrane region" description="Helical" evidence="7">
    <location>
        <begin position="154"/>
        <end position="175"/>
    </location>
</feature>
<feature type="domain" description="Major facilitator superfamily (MFS) profile" evidence="8">
    <location>
        <begin position="60"/>
        <end position="475"/>
    </location>
</feature>
<feature type="transmembrane region" description="Helical" evidence="7">
    <location>
        <begin position="329"/>
        <end position="346"/>
    </location>
</feature>
<feature type="transmembrane region" description="Helical" evidence="7">
    <location>
        <begin position="224"/>
        <end position="243"/>
    </location>
</feature>
<keyword evidence="6" id="KW-0175">Coiled coil</keyword>
<keyword evidence="4 7" id="KW-1133">Transmembrane helix</keyword>
<dbReference type="AlphaFoldDB" id="A0A2T3ANK7"/>
<evidence type="ECO:0000256" key="1">
    <source>
        <dbReference type="ARBA" id="ARBA00004141"/>
    </source>
</evidence>
<protein>
    <submittedName>
        <fullName evidence="9">MFS transporter</fullName>
    </submittedName>
</protein>
<dbReference type="InterPro" id="IPR011701">
    <property type="entry name" value="MFS"/>
</dbReference>
<feature type="transmembrane region" description="Helical" evidence="7">
    <location>
        <begin position="383"/>
        <end position="405"/>
    </location>
</feature>
<dbReference type="PANTHER" id="PTHR43791">
    <property type="entry name" value="PERMEASE-RELATED"/>
    <property type="match status" value="1"/>
</dbReference>
<feature type="coiled-coil region" evidence="6">
    <location>
        <begin position="464"/>
        <end position="491"/>
    </location>
</feature>
<dbReference type="GO" id="GO:0022857">
    <property type="term" value="F:transmembrane transporter activity"/>
    <property type="evidence" value="ECO:0007669"/>
    <property type="project" value="InterPro"/>
</dbReference>
<evidence type="ECO:0000313" key="9">
    <source>
        <dbReference type="EMBL" id="PSS05244.1"/>
    </source>
</evidence>
<dbReference type="InterPro" id="IPR036259">
    <property type="entry name" value="MFS_trans_sf"/>
</dbReference>
<organism evidence="9 10">
    <name type="scientific">Coniella lustricola</name>
    <dbReference type="NCBI Taxonomy" id="2025994"/>
    <lineage>
        <taxon>Eukaryota</taxon>
        <taxon>Fungi</taxon>
        <taxon>Dikarya</taxon>
        <taxon>Ascomycota</taxon>
        <taxon>Pezizomycotina</taxon>
        <taxon>Sordariomycetes</taxon>
        <taxon>Sordariomycetidae</taxon>
        <taxon>Diaporthales</taxon>
        <taxon>Schizoparmaceae</taxon>
        <taxon>Coniella</taxon>
    </lineage>
</organism>
<evidence type="ECO:0000256" key="4">
    <source>
        <dbReference type="ARBA" id="ARBA00022989"/>
    </source>
</evidence>
<sequence length="526" mass="58876">MNTKLDDSPQAEHVADRDAVFSKDDDLAIDHADSHSNLRQLTAEELAVEKKLRWKVDLRIMPLTVLVYLMNYIDRNNYAAARLQGLQTDIGMSDQQYQIGLSTLFVGYVLMQVPSNALLNYAGRPSLYIGFFTSVWGLVSALTSQVKSPGAIIACRFILGFVEAPFFAGILFYLSKWYTKQELSLRMAIFYSGSLVSGAFGNLIAAGILNGLAGRRGYAAWQWLYIMEGSITIFFGLLMMVVLPDFPDTWRSLSAEERRVANRRLAIEATEADVDEASGRSHLRGIKDALTDPKTYLLAVAYHGQTGAAGIQNYFPTLTETVESNHIDALLLCAPPYLFMVLWSYFHSRASDRLGMRFWFFVYPIPITIVGFIVFMTTNSFGARYFSLFLQIFVFAMNGPLYAWISSSIPRPPAKRAAAFAFINSVGNAASIWTPFTYRSQDAPYYRPALGICIGLQIVAFVCALALRLVLQRQNKRLAQLEEQATHSNAAARRYTQGQQGAPASEMTEITDVEARHLQKGFRYIL</sequence>
<dbReference type="OrthoDB" id="2250022at2759"/>
<keyword evidence="3 7" id="KW-0812">Transmembrane</keyword>
<evidence type="ECO:0000256" key="2">
    <source>
        <dbReference type="ARBA" id="ARBA00022448"/>
    </source>
</evidence>
<dbReference type="EMBL" id="KZ678372">
    <property type="protein sequence ID" value="PSS05244.1"/>
    <property type="molecule type" value="Genomic_DNA"/>
</dbReference>
<dbReference type="InParanoid" id="A0A2T3ANK7"/>
<evidence type="ECO:0000256" key="5">
    <source>
        <dbReference type="ARBA" id="ARBA00023136"/>
    </source>
</evidence>
<feature type="transmembrane region" description="Helical" evidence="7">
    <location>
        <begin position="187"/>
        <end position="212"/>
    </location>
</feature>
<feature type="transmembrane region" description="Helical" evidence="7">
    <location>
        <begin position="417"/>
        <end position="436"/>
    </location>
</feature>
<feature type="transmembrane region" description="Helical" evidence="7">
    <location>
        <begin position="125"/>
        <end position="142"/>
    </location>
</feature>
<dbReference type="Proteomes" id="UP000241462">
    <property type="component" value="Unassembled WGS sequence"/>
</dbReference>
<dbReference type="PROSITE" id="PS50850">
    <property type="entry name" value="MFS"/>
    <property type="match status" value="1"/>
</dbReference>
<comment type="subcellular location">
    <subcellularLocation>
        <location evidence="1">Membrane</location>
        <topology evidence="1">Multi-pass membrane protein</topology>
    </subcellularLocation>
</comment>
<reference evidence="9 10" key="1">
    <citation type="journal article" date="2018" name="Mycol. Prog.">
        <title>Coniella lustricola, a new species from submerged detritus.</title>
        <authorList>
            <person name="Raudabaugh D.B."/>
            <person name="Iturriaga T."/>
            <person name="Carver A."/>
            <person name="Mondo S."/>
            <person name="Pangilinan J."/>
            <person name="Lipzen A."/>
            <person name="He G."/>
            <person name="Amirebrahimi M."/>
            <person name="Grigoriev I.V."/>
            <person name="Miller A.N."/>
        </authorList>
    </citation>
    <scope>NUCLEOTIDE SEQUENCE [LARGE SCALE GENOMIC DNA]</scope>
    <source>
        <strain evidence="9 10">B22-T-1</strain>
    </source>
</reference>
<accession>A0A2T3ANK7</accession>
<dbReference type="Gene3D" id="1.20.1250.20">
    <property type="entry name" value="MFS general substrate transporter like domains"/>
    <property type="match status" value="2"/>
</dbReference>
<keyword evidence="5 7" id="KW-0472">Membrane</keyword>
<dbReference type="PANTHER" id="PTHR43791:SF78">
    <property type="entry name" value="TRANSPORTER, PUTATIVE (AFU_ORTHOLOGUE AFUA_3G01370)-RELATED"/>
    <property type="match status" value="1"/>
</dbReference>
<keyword evidence="10" id="KW-1185">Reference proteome</keyword>
<dbReference type="Pfam" id="PF07690">
    <property type="entry name" value="MFS_1"/>
    <property type="match status" value="1"/>
</dbReference>
<name>A0A2T3ANK7_9PEZI</name>
<dbReference type="FunFam" id="1.20.1250.20:FF:000013">
    <property type="entry name" value="MFS general substrate transporter"/>
    <property type="match status" value="1"/>
</dbReference>
<proteinExistence type="predicted"/>
<dbReference type="GO" id="GO:0016020">
    <property type="term" value="C:membrane"/>
    <property type="evidence" value="ECO:0007669"/>
    <property type="project" value="UniProtKB-SubCell"/>
</dbReference>
<dbReference type="FunFam" id="1.20.1250.20:FF:000057">
    <property type="entry name" value="MFS general substrate transporter"/>
    <property type="match status" value="1"/>
</dbReference>
<evidence type="ECO:0000313" key="10">
    <source>
        <dbReference type="Proteomes" id="UP000241462"/>
    </source>
</evidence>
<dbReference type="SUPFAM" id="SSF103473">
    <property type="entry name" value="MFS general substrate transporter"/>
    <property type="match status" value="1"/>
</dbReference>
<gene>
    <name evidence="9" type="ORF">BD289DRAFT_3184</name>
</gene>
<evidence type="ECO:0000256" key="7">
    <source>
        <dbReference type="SAM" id="Phobius"/>
    </source>
</evidence>
<feature type="transmembrane region" description="Helical" evidence="7">
    <location>
        <begin position="358"/>
        <end position="377"/>
    </location>
</feature>
<keyword evidence="2" id="KW-0813">Transport</keyword>
<evidence type="ECO:0000256" key="3">
    <source>
        <dbReference type="ARBA" id="ARBA00022692"/>
    </source>
</evidence>